<accession>F4S596</accession>
<evidence type="ECO:0000313" key="3">
    <source>
        <dbReference type="Proteomes" id="UP000001072"/>
    </source>
</evidence>
<dbReference type="EMBL" id="GL883150">
    <property type="protein sequence ID" value="EGG00128.1"/>
    <property type="molecule type" value="Genomic_DNA"/>
</dbReference>
<dbReference type="KEGG" id="mlr:MELLADRAFT_57668"/>
<dbReference type="AlphaFoldDB" id="F4S596"/>
<organism evidence="3">
    <name type="scientific">Melampsora larici-populina (strain 98AG31 / pathotype 3-4-7)</name>
    <name type="common">Poplar leaf rust fungus</name>
    <dbReference type="NCBI Taxonomy" id="747676"/>
    <lineage>
        <taxon>Eukaryota</taxon>
        <taxon>Fungi</taxon>
        <taxon>Dikarya</taxon>
        <taxon>Basidiomycota</taxon>
        <taxon>Pucciniomycotina</taxon>
        <taxon>Pucciniomycetes</taxon>
        <taxon>Pucciniales</taxon>
        <taxon>Melampsoraceae</taxon>
        <taxon>Melampsora</taxon>
    </lineage>
</organism>
<keyword evidence="1" id="KW-0732">Signal</keyword>
<dbReference type="OrthoDB" id="10408864at2759"/>
<name>F4S596_MELLP</name>
<evidence type="ECO:0000256" key="1">
    <source>
        <dbReference type="SAM" id="SignalP"/>
    </source>
</evidence>
<gene>
    <name evidence="2" type="ORF">MELLADRAFT_57668</name>
</gene>
<reference evidence="3" key="1">
    <citation type="journal article" date="2011" name="Proc. Natl. Acad. Sci. U.S.A.">
        <title>Obligate biotrophy features unraveled by the genomic analysis of rust fungi.</title>
        <authorList>
            <person name="Duplessis S."/>
            <person name="Cuomo C.A."/>
            <person name="Lin Y.-C."/>
            <person name="Aerts A."/>
            <person name="Tisserant E."/>
            <person name="Veneault-Fourrey C."/>
            <person name="Joly D.L."/>
            <person name="Hacquard S."/>
            <person name="Amselem J."/>
            <person name="Cantarel B.L."/>
            <person name="Chiu R."/>
            <person name="Coutinho P.M."/>
            <person name="Feau N."/>
            <person name="Field M."/>
            <person name="Frey P."/>
            <person name="Gelhaye E."/>
            <person name="Goldberg J."/>
            <person name="Grabherr M.G."/>
            <person name="Kodira C.D."/>
            <person name="Kohler A."/>
            <person name="Kuees U."/>
            <person name="Lindquist E.A."/>
            <person name="Lucas S.M."/>
            <person name="Mago R."/>
            <person name="Mauceli E."/>
            <person name="Morin E."/>
            <person name="Murat C."/>
            <person name="Pangilinan J.L."/>
            <person name="Park R."/>
            <person name="Pearson M."/>
            <person name="Quesneville H."/>
            <person name="Rouhier N."/>
            <person name="Sakthikumar S."/>
            <person name="Salamov A.A."/>
            <person name="Schmutz J."/>
            <person name="Selles B."/>
            <person name="Shapiro H."/>
            <person name="Tanguay P."/>
            <person name="Tuskan G.A."/>
            <person name="Henrissat B."/>
            <person name="Van de Peer Y."/>
            <person name="Rouze P."/>
            <person name="Ellis J.G."/>
            <person name="Dodds P.N."/>
            <person name="Schein J.E."/>
            <person name="Zhong S."/>
            <person name="Hamelin R.C."/>
            <person name="Grigoriev I.V."/>
            <person name="Szabo L.J."/>
            <person name="Martin F."/>
        </authorList>
    </citation>
    <scope>NUCLEOTIDE SEQUENCE [LARGE SCALE GENOMIC DNA]</scope>
    <source>
        <strain evidence="3">98AG31 / pathotype 3-4-7</strain>
    </source>
</reference>
<dbReference type="HOGENOM" id="CLU_098011_0_0_1"/>
<proteinExistence type="predicted"/>
<dbReference type="GeneID" id="18929121"/>
<feature type="chain" id="PRO_5012587588" evidence="1">
    <location>
        <begin position="16"/>
        <end position="248"/>
    </location>
</feature>
<feature type="signal peptide" evidence="1">
    <location>
        <begin position="1"/>
        <end position="15"/>
    </location>
</feature>
<dbReference type="Proteomes" id="UP000001072">
    <property type="component" value="Unassembled WGS sequence"/>
</dbReference>
<sequence length="248" mass="27112">MKLVAILLMIAHVWAWPSSTILSTISSAIVGVDKNNATTKCWGGCDSEVNTVRSITTTWSDHIGYGGLMQDFPSVCQGIQSFSIICANTVIEWQKTNKKFQVIQVEVHRMATSCFELFQQYSIGCGTCQKSRAFQFQSAVQGFFIVMQSIISILVERYNSHLDQCFSEFELISASIHAITGIAHSLDIDLGSILMSIGIDLLLFDSVNIDLRAILNLPLSGLFGVVDGVVHGLLDGGKSRAAELLVLM</sequence>
<evidence type="ECO:0000313" key="2">
    <source>
        <dbReference type="EMBL" id="EGG00128.1"/>
    </source>
</evidence>
<dbReference type="InParanoid" id="F4S596"/>
<protein>
    <submittedName>
        <fullName evidence="2">Secreted protein</fullName>
    </submittedName>
</protein>
<dbReference type="RefSeq" id="XP_007416531.1">
    <property type="nucleotide sequence ID" value="XM_007416469.1"/>
</dbReference>
<dbReference type="VEuPathDB" id="FungiDB:MELLADRAFT_57668"/>
<keyword evidence="3" id="KW-1185">Reference proteome</keyword>